<evidence type="ECO:0008006" key="4">
    <source>
        <dbReference type="Google" id="ProtNLM"/>
    </source>
</evidence>
<dbReference type="EMBL" id="KB446540">
    <property type="protein sequence ID" value="EME43585.1"/>
    <property type="molecule type" value="Genomic_DNA"/>
</dbReference>
<feature type="compositionally biased region" description="Polar residues" evidence="1">
    <location>
        <begin position="176"/>
        <end position="189"/>
    </location>
</feature>
<evidence type="ECO:0000256" key="1">
    <source>
        <dbReference type="SAM" id="MobiDB-lite"/>
    </source>
</evidence>
<keyword evidence="3" id="KW-1185">Reference proteome</keyword>
<organism evidence="2 3">
    <name type="scientific">Dothistroma septosporum (strain NZE10 / CBS 128990)</name>
    <name type="common">Red band needle blight fungus</name>
    <name type="synonym">Mycosphaerella pini</name>
    <dbReference type="NCBI Taxonomy" id="675120"/>
    <lineage>
        <taxon>Eukaryota</taxon>
        <taxon>Fungi</taxon>
        <taxon>Dikarya</taxon>
        <taxon>Ascomycota</taxon>
        <taxon>Pezizomycotina</taxon>
        <taxon>Dothideomycetes</taxon>
        <taxon>Dothideomycetidae</taxon>
        <taxon>Mycosphaerellales</taxon>
        <taxon>Mycosphaerellaceae</taxon>
        <taxon>Dothistroma</taxon>
    </lineage>
</organism>
<proteinExistence type="predicted"/>
<reference evidence="3" key="1">
    <citation type="journal article" date="2012" name="PLoS Genet.">
        <title>The genomes of the fungal plant pathogens Cladosporium fulvum and Dothistroma septosporum reveal adaptation to different hosts and lifestyles but also signatures of common ancestry.</title>
        <authorList>
            <person name="de Wit P.J.G.M."/>
            <person name="van der Burgt A."/>
            <person name="Oekmen B."/>
            <person name="Stergiopoulos I."/>
            <person name="Abd-Elsalam K.A."/>
            <person name="Aerts A.L."/>
            <person name="Bahkali A.H."/>
            <person name="Beenen H.G."/>
            <person name="Chettri P."/>
            <person name="Cox M.P."/>
            <person name="Datema E."/>
            <person name="de Vries R.P."/>
            <person name="Dhillon B."/>
            <person name="Ganley A.R."/>
            <person name="Griffiths S.A."/>
            <person name="Guo Y."/>
            <person name="Hamelin R.C."/>
            <person name="Henrissat B."/>
            <person name="Kabir M.S."/>
            <person name="Jashni M.K."/>
            <person name="Kema G."/>
            <person name="Klaubauf S."/>
            <person name="Lapidus A."/>
            <person name="Levasseur A."/>
            <person name="Lindquist E."/>
            <person name="Mehrabi R."/>
            <person name="Ohm R.A."/>
            <person name="Owen T.J."/>
            <person name="Salamov A."/>
            <person name="Schwelm A."/>
            <person name="Schijlen E."/>
            <person name="Sun H."/>
            <person name="van den Burg H.A."/>
            <person name="van Ham R.C.H.J."/>
            <person name="Zhang S."/>
            <person name="Goodwin S.B."/>
            <person name="Grigoriev I.V."/>
            <person name="Collemare J."/>
            <person name="Bradshaw R.E."/>
        </authorList>
    </citation>
    <scope>NUCLEOTIDE SEQUENCE [LARGE SCALE GENOMIC DNA]</scope>
    <source>
        <strain evidence="3">NZE10 / CBS 128990</strain>
    </source>
</reference>
<evidence type="ECO:0000313" key="2">
    <source>
        <dbReference type="EMBL" id="EME43585.1"/>
    </source>
</evidence>
<protein>
    <recommendedName>
        <fullName evidence="4">F-box domain-containing protein</fullName>
    </recommendedName>
</protein>
<dbReference type="AlphaFoldDB" id="M2YNJ5"/>
<feature type="compositionally biased region" description="Basic and acidic residues" evidence="1">
    <location>
        <begin position="164"/>
        <end position="175"/>
    </location>
</feature>
<accession>M2YNJ5</accession>
<dbReference type="HOGENOM" id="CLU_1434418_0_0_1"/>
<dbReference type="OMA" id="QVTWNAR"/>
<dbReference type="Proteomes" id="UP000016933">
    <property type="component" value="Unassembled WGS sequence"/>
</dbReference>
<sequence>MAATTELARRVQTLPQELRESVLHYTLTTPDTVTIDRTYRPLPQLQVDGATRQTTSRSLYGPSTAFVISNICLCNQWLQSLSVAARQSIQNIDYIRVVGDNSDQIVDGVATSGYRKLFSNVGKWYKLLSRQVTWNARRESIFVQATRHGQGWDLDGGILGDEREGDEVREGESENCRSVISCQNSDPRH</sequence>
<reference evidence="2 3" key="2">
    <citation type="journal article" date="2012" name="PLoS Pathog.">
        <title>Diverse lifestyles and strategies of plant pathogenesis encoded in the genomes of eighteen Dothideomycetes fungi.</title>
        <authorList>
            <person name="Ohm R.A."/>
            <person name="Feau N."/>
            <person name="Henrissat B."/>
            <person name="Schoch C.L."/>
            <person name="Horwitz B.A."/>
            <person name="Barry K.W."/>
            <person name="Condon B.J."/>
            <person name="Copeland A.C."/>
            <person name="Dhillon B."/>
            <person name="Glaser F."/>
            <person name="Hesse C.N."/>
            <person name="Kosti I."/>
            <person name="LaButti K."/>
            <person name="Lindquist E.A."/>
            <person name="Lucas S."/>
            <person name="Salamov A.A."/>
            <person name="Bradshaw R.E."/>
            <person name="Ciuffetti L."/>
            <person name="Hamelin R.C."/>
            <person name="Kema G.H.J."/>
            <person name="Lawrence C."/>
            <person name="Scott J.A."/>
            <person name="Spatafora J.W."/>
            <person name="Turgeon B.G."/>
            <person name="de Wit P.J.G.M."/>
            <person name="Zhong S."/>
            <person name="Goodwin S.B."/>
            <person name="Grigoriev I.V."/>
        </authorList>
    </citation>
    <scope>NUCLEOTIDE SEQUENCE [LARGE SCALE GENOMIC DNA]</scope>
    <source>
        <strain evidence="3">NZE10 / CBS 128990</strain>
    </source>
</reference>
<gene>
    <name evidence="2" type="ORF">DOTSEDRAFT_25508</name>
</gene>
<name>M2YNJ5_DOTSN</name>
<evidence type="ECO:0000313" key="3">
    <source>
        <dbReference type="Proteomes" id="UP000016933"/>
    </source>
</evidence>
<feature type="region of interest" description="Disordered" evidence="1">
    <location>
        <begin position="164"/>
        <end position="189"/>
    </location>
</feature>